<sequence>SYKNSLSCNMNLYVTLLLTVTAILIFSRAENDRLPK</sequence>
<proteinExistence type="predicted"/>
<name>A0A8J2J577_9HEXA</name>
<keyword evidence="1" id="KW-0812">Transmembrane</keyword>
<evidence type="ECO:0000313" key="3">
    <source>
        <dbReference type="Proteomes" id="UP000708208"/>
    </source>
</evidence>
<keyword evidence="1" id="KW-1133">Transmembrane helix</keyword>
<feature type="non-terminal residue" evidence="2">
    <location>
        <position position="1"/>
    </location>
</feature>
<protein>
    <submittedName>
        <fullName evidence="2">Uncharacterized protein</fullName>
    </submittedName>
</protein>
<keyword evidence="1" id="KW-0472">Membrane</keyword>
<organism evidence="2 3">
    <name type="scientific">Allacma fusca</name>
    <dbReference type="NCBI Taxonomy" id="39272"/>
    <lineage>
        <taxon>Eukaryota</taxon>
        <taxon>Metazoa</taxon>
        <taxon>Ecdysozoa</taxon>
        <taxon>Arthropoda</taxon>
        <taxon>Hexapoda</taxon>
        <taxon>Collembola</taxon>
        <taxon>Symphypleona</taxon>
        <taxon>Sminthuridae</taxon>
        <taxon>Allacma</taxon>
    </lineage>
</organism>
<evidence type="ECO:0000256" key="1">
    <source>
        <dbReference type="SAM" id="Phobius"/>
    </source>
</evidence>
<dbReference type="Proteomes" id="UP000708208">
    <property type="component" value="Unassembled WGS sequence"/>
</dbReference>
<reference evidence="2" key="1">
    <citation type="submission" date="2021-06" db="EMBL/GenBank/DDBJ databases">
        <authorList>
            <person name="Hodson N. C."/>
            <person name="Mongue J. A."/>
            <person name="Jaron S. K."/>
        </authorList>
    </citation>
    <scope>NUCLEOTIDE SEQUENCE</scope>
</reference>
<gene>
    <name evidence="2" type="ORF">AFUS01_LOCUS2414</name>
</gene>
<feature type="transmembrane region" description="Helical" evidence="1">
    <location>
        <begin position="12"/>
        <end position="29"/>
    </location>
</feature>
<dbReference type="AlphaFoldDB" id="A0A8J2J577"/>
<evidence type="ECO:0000313" key="2">
    <source>
        <dbReference type="EMBL" id="CAG7676352.1"/>
    </source>
</evidence>
<accession>A0A8J2J577</accession>
<keyword evidence="3" id="KW-1185">Reference proteome</keyword>
<comment type="caution">
    <text evidence="2">The sequence shown here is derived from an EMBL/GenBank/DDBJ whole genome shotgun (WGS) entry which is preliminary data.</text>
</comment>
<dbReference type="EMBL" id="CAJVCH010013777">
    <property type="protein sequence ID" value="CAG7676352.1"/>
    <property type="molecule type" value="Genomic_DNA"/>
</dbReference>